<keyword evidence="3" id="KW-0378">Hydrolase</keyword>
<dbReference type="Gene3D" id="3.40.395.10">
    <property type="entry name" value="Adenoviral Proteinase, Chain A"/>
    <property type="match status" value="1"/>
</dbReference>
<proteinExistence type="inferred from homology"/>
<dbReference type="SUPFAM" id="SSF54001">
    <property type="entry name" value="Cysteine proteinases"/>
    <property type="match status" value="1"/>
</dbReference>
<evidence type="ECO:0000313" key="6">
    <source>
        <dbReference type="Proteomes" id="UP000596660"/>
    </source>
</evidence>
<dbReference type="Gene3D" id="3.40.50.720">
    <property type="entry name" value="NAD(P)-binding Rossmann-like Domain"/>
    <property type="match status" value="1"/>
</dbReference>
<organism evidence="5 6">
    <name type="scientific">Chenopodium quinoa</name>
    <name type="common">Quinoa</name>
    <dbReference type="NCBI Taxonomy" id="63459"/>
    <lineage>
        <taxon>Eukaryota</taxon>
        <taxon>Viridiplantae</taxon>
        <taxon>Streptophyta</taxon>
        <taxon>Embryophyta</taxon>
        <taxon>Tracheophyta</taxon>
        <taxon>Spermatophyta</taxon>
        <taxon>Magnoliopsida</taxon>
        <taxon>eudicotyledons</taxon>
        <taxon>Gunneridae</taxon>
        <taxon>Pentapetalae</taxon>
        <taxon>Caryophyllales</taxon>
        <taxon>Chenopodiaceae</taxon>
        <taxon>Chenopodioideae</taxon>
        <taxon>Atripliceae</taxon>
        <taxon>Chenopodium</taxon>
    </lineage>
</organism>
<dbReference type="PROSITE" id="PS50600">
    <property type="entry name" value="ULP_PROTEASE"/>
    <property type="match status" value="1"/>
</dbReference>
<dbReference type="InterPro" id="IPR003653">
    <property type="entry name" value="Peptidase_C48_C"/>
</dbReference>
<evidence type="ECO:0000256" key="3">
    <source>
        <dbReference type="ARBA" id="ARBA00022801"/>
    </source>
</evidence>
<dbReference type="GO" id="GO:0006508">
    <property type="term" value="P:proteolysis"/>
    <property type="evidence" value="ECO:0007669"/>
    <property type="project" value="UniProtKB-KW"/>
</dbReference>
<accession>A0A803N108</accession>
<dbReference type="InterPro" id="IPR038765">
    <property type="entry name" value="Papain-like_cys_pep_sf"/>
</dbReference>
<evidence type="ECO:0000313" key="5">
    <source>
        <dbReference type="EnsemblPlants" id="AUR62038642-RA:cds"/>
    </source>
</evidence>
<dbReference type="Gramene" id="AUR62038642-RA">
    <property type="protein sequence ID" value="AUR62038642-RA:cds"/>
    <property type="gene ID" value="AUR62038642"/>
</dbReference>
<evidence type="ECO:0000256" key="2">
    <source>
        <dbReference type="ARBA" id="ARBA00022670"/>
    </source>
</evidence>
<dbReference type="Proteomes" id="UP000596660">
    <property type="component" value="Unplaced"/>
</dbReference>
<reference evidence="5" key="1">
    <citation type="journal article" date="2017" name="Nature">
        <title>The genome of Chenopodium quinoa.</title>
        <authorList>
            <person name="Jarvis D.E."/>
            <person name="Ho Y.S."/>
            <person name="Lightfoot D.J."/>
            <person name="Schmoeckel S.M."/>
            <person name="Li B."/>
            <person name="Borm T.J.A."/>
            <person name="Ohyanagi H."/>
            <person name="Mineta K."/>
            <person name="Michell C.T."/>
            <person name="Saber N."/>
            <person name="Kharbatia N.M."/>
            <person name="Rupper R.R."/>
            <person name="Sharp A.R."/>
            <person name="Dally N."/>
            <person name="Boughton B.A."/>
            <person name="Woo Y.H."/>
            <person name="Gao G."/>
            <person name="Schijlen E.G.W.M."/>
            <person name="Guo X."/>
            <person name="Momin A.A."/>
            <person name="Negrao S."/>
            <person name="Al-Babili S."/>
            <person name="Gehring C."/>
            <person name="Roessner U."/>
            <person name="Jung C."/>
            <person name="Murphy K."/>
            <person name="Arold S.T."/>
            <person name="Gojobori T."/>
            <person name="van der Linden C.G."/>
            <person name="van Loo E.N."/>
            <person name="Jellen E.N."/>
            <person name="Maughan P.J."/>
            <person name="Tester M."/>
        </authorList>
    </citation>
    <scope>NUCLEOTIDE SEQUENCE [LARGE SCALE GENOMIC DNA]</scope>
    <source>
        <strain evidence="5">cv. PI 614886</strain>
    </source>
</reference>
<comment type="similarity">
    <text evidence="1">Belongs to the peptidase C48 family.</text>
</comment>
<reference evidence="5" key="2">
    <citation type="submission" date="2021-03" db="UniProtKB">
        <authorList>
            <consortium name="EnsemblPlants"/>
        </authorList>
    </citation>
    <scope>IDENTIFICATION</scope>
</reference>
<dbReference type="PANTHER" id="PTHR34835">
    <property type="entry name" value="OS07G0283600 PROTEIN-RELATED"/>
    <property type="match status" value="1"/>
</dbReference>
<sequence length="1166" mass="131544">MPPSIHNPSFSYPQFQSLSSNPSVSLPLYAYTPGSGPGQYPSNISGFGAQPDYSDPGAASANWVVKQSTPVTYSVTMQEESEEGSCSNTSTTTNVAENLPSLKGPSVCYTPRGTKEFIPCCPPELKPTLGNRNGHQSLANDDLELRPDQHGDMFGDGLTALVALVFLDDGATRIFIRFGLDFITMVRTRGGATFKKRRGLRSSTGGVKLKDTGACINLDHEDEEHIDDGSKMIDDDTNRDKDACIEKGLKKKAITKKKKPSNIENAIPLSTVMEGKKGNKSSSSHAIVLPAKKRKLDENEGLKVKKVKANKDKNIVIHRQESAIIDSDVHMVQRGFKTRCRPFHLVEMIKTFSDDQIKAVKEIGFGGLLSLKVKRTATDMLSWLVDCFDHGSCMFTIDGKKDFVVTEFDVYDVFCLPCKTSKKVEEISRCANVINPDYDLKVKWRSHFGLMGENDQIPLGFLESKIPLLVDGGEEFRQLFIMHAFSSFLAPTSNRTVDLRIVKCLVDVNQIRIYNWSKYVLDRLCEAVKSYKEGNIEWFCGCVLMLEIIYFHRLRFRNVVLNSTIPLIQHWTDVDIRDRIRNEKLSKGFGCGILEFDTYPVSEKLQFEDGQVVCNQFKEAPVNQTSGKESVVYEGVRSNVKGVIQFELPASSMSNEEIRSIAIDEVYEKFLLMKRDLEVVSNFYMNELKVLFQTRKSNDASTSTPPMSQTDLFFMNPRVHEIVDEIVSLVNWINVVVGEVPRIGFEHVLSNGKSKCSLAMDVSLFGDKVTYVTEYMKSSNKDMKVLDAVVQELVDYCISDYHGFDLNEVLVSFGKPFEITRNEFLSLGAPAIAISSVIIDCWAMLLNENQKSSAHGPQKLYFGVSQSAFLLKVANTDSNTQDIDKLFDIWSRWLFIPCNDFDIANVELIFVPILLNEHFFLIVVNLKEEKLQFIDNMSYDTKYMSEVEKFSDVLSDMLSTFLDQRLPQSNDSVKNMIEYTLESPSVNWKSGKQKNNDSGIYTMVSMLYFDGADVFDCNVLKTVSTRRTLRAQIAATLVLSDMNIVRDEVLEKLSEFRLIRSQVAKDVFDGIKKKTKQEYEGVSYGGCDFQYFKLSIRLFLNFSKYFVIGRLIWLAIKGTINVLTSCKKFSSVKRVSLTSSMAAVLFTGKPRAPKVVVYESWFSDPE</sequence>
<name>A0A803N108_CHEQI</name>
<keyword evidence="6" id="KW-1185">Reference proteome</keyword>
<dbReference type="AlphaFoldDB" id="A0A803N108"/>
<keyword evidence="2" id="KW-0645">Protease</keyword>
<dbReference type="PANTHER" id="PTHR34835:SF34">
    <property type="entry name" value="OS08G0555500 PROTEIN"/>
    <property type="match status" value="1"/>
</dbReference>
<feature type="domain" description="Ubiquitin-like protease family profile" evidence="4">
    <location>
        <begin position="817"/>
        <end position="1009"/>
    </location>
</feature>
<dbReference type="EnsemblPlants" id="AUR62038642-RA">
    <property type="protein sequence ID" value="AUR62038642-RA:cds"/>
    <property type="gene ID" value="AUR62038642"/>
</dbReference>
<protein>
    <recommendedName>
        <fullName evidence="4">Ubiquitin-like protease family profile domain-containing protein</fullName>
    </recommendedName>
</protein>
<evidence type="ECO:0000256" key="1">
    <source>
        <dbReference type="ARBA" id="ARBA00005234"/>
    </source>
</evidence>
<evidence type="ECO:0000259" key="4">
    <source>
        <dbReference type="PROSITE" id="PS50600"/>
    </source>
</evidence>
<dbReference type="OMA" id="NIRMNDG"/>
<dbReference type="GO" id="GO:0008234">
    <property type="term" value="F:cysteine-type peptidase activity"/>
    <property type="evidence" value="ECO:0007669"/>
    <property type="project" value="InterPro"/>
</dbReference>